<dbReference type="RefSeq" id="WP_091438177.1">
    <property type="nucleotide sequence ID" value="NZ_FOIE01000001.1"/>
</dbReference>
<dbReference type="EMBL" id="FOIE01000001">
    <property type="protein sequence ID" value="SES74790.1"/>
    <property type="molecule type" value="Genomic_DNA"/>
</dbReference>
<dbReference type="Proteomes" id="UP000198507">
    <property type="component" value="Unassembled WGS sequence"/>
</dbReference>
<accession>A0A1H9Z099</accession>
<gene>
    <name evidence="1" type="ORF">SAMN04488546_0360</name>
</gene>
<sequence>MSADRFFELLPGVVRAPGSEIALALRDLLRVLGEEADLVEEDIRRTYADLFIETCEPWAIPYIGDLVGYRWLPVPEGRRDCGEARPVPGVVPRRAVADTIRHRRRKGTRSVLEDLVPAVSGWPAVVCDGEGDGDCAGAPPGSVTVRAWRLPSWPLTAVRPFRVRRRVNSYELSVLGNDAPLFTCAHPSAEQDTSGRPPIVRRLTNEALEADLPRHYGQGRNLLLYEDGAPIAVERITVRSLAAWSPEVFGDRVAVDPQRGRVMFPERYDLGELTASYCHGFPMAIGGGEYRRGQPGVPVLASFLRADDLGVGFPARLLQGQDPLSRLLRSLMDPVVVAGLAGAPVAGRTRLAAELNRIIQAHDLVEVVDEQELDEEAVALRDGAAAGPGRMRLNRLVLEARYAGDIPRSYAVTRVRSGAGPTIAGAVRALQQSDRPPLHLVVELIDSGLYVQPVKIEVPEGHTLELRAAEGCRPTVLLPELREDIDDMTIRCGRGSRVVLDGLMVAAHPVRFSGDPAEVVVRHCTLVPGWELNTRCEPRHGTEPSLIVTDLPRRRRGPEGLPADRPPEALRPPCVEVDRSIVGSILVQRDEVGPEPIRLHVLTSVVDATTTGRDAIAAPNGRRAHAVATVVDSTVIGRTHLHAVELGENSIFTSRMDVARRQVGCLRYCYVPWASRTPRRYACQPDLAMLAAGEEKPGAEAARVEPRFTTLRYGRPDYCRLADGGPGEIRTGADDDSEMGVYHDLFEARRTANLRAALEEHLPLGWQLDIQFRS</sequence>
<keyword evidence="2" id="KW-1185">Reference proteome</keyword>
<name>A0A1H9Z099_9ACTN</name>
<evidence type="ECO:0000313" key="2">
    <source>
        <dbReference type="Proteomes" id="UP000198507"/>
    </source>
</evidence>
<organism evidence="1 2">
    <name type="scientific">Geodermatophilus poikilotrophus</name>
    <dbReference type="NCBI Taxonomy" id="1333667"/>
    <lineage>
        <taxon>Bacteria</taxon>
        <taxon>Bacillati</taxon>
        <taxon>Actinomycetota</taxon>
        <taxon>Actinomycetes</taxon>
        <taxon>Geodermatophilales</taxon>
        <taxon>Geodermatophilaceae</taxon>
        <taxon>Geodermatophilus</taxon>
    </lineage>
</organism>
<proteinExistence type="predicted"/>
<protein>
    <submittedName>
        <fullName evidence="1">Uncharacterized protein</fullName>
    </submittedName>
</protein>
<reference evidence="2" key="1">
    <citation type="submission" date="2016-10" db="EMBL/GenBank/DDBJ databases">
        <authorList>
            <person name="Varghese N."/>
            <person name="Submissions S."/>
        </authorList>
    </citation>
    <scope>NUCLEOTIDE SEQUENCE [LARGE SCALE GENOMIC DNA]</scope>
    <source>
        <strain evidence="2">DSM 44209</strain>
    </source>
</reference>
<evidence type="ECO:0000313" key="1">
    <source>
        <dbReference type="EMBL" id="SES74790.1"/>
    </source>
</evidence>
<dbReference type="OrthoDB" id="626916at2"/>
<dbReference type="AlphaFoldDB" id="A0A1H9Z099"/>